<keyword evidence="1" id="KW-0472">Membrane</keyword>
<dbReference type="GeneID" id="25411570"/>
<dbReference type="HOGENOM" id="CLU_174950_0_0_1"/>
<sequence length="60" mass="6529">MAGLLGKKFPAPVARPMAPFYIAGAIIFYGINSLATTLANTDEYRNDPRNPNKNIVKPAH</sequence>
<dbReference type="Pfam" id="PF04911">
    <property type="entry name" value="ATP-synt_J"/>
    <property type="match status" value="1"/>
</dbReference>
<dbReference type="PANTHER" id="PTHR28060:SF1">
    <property type="entry name" value="ATP SYNTHASE SUBUNIT J, MITOCHONDRIAL"/>
    <property type="match status" value="1"/>
</dbReference>
<feature type="transmembrane region" description="Helical" evidence="1">
    <location>
        <begin position="20"/>
        <end position="39"/>
    </location>
</feature>
<dbReference type="GO" id="GO:0046933">
    <property type="term" value="F:proton-transporting ATP synthase activity, rotational mechanism"/>
    <property type="evidence" value="ECO:0007669"/>
    <property type="project" value="TreeGrafter"/>
</dbReference>
<organism evidence="2 3">
    <name type="scientific">Aureobasidium namibiae CBS 147.97</name>
    <dbReference type="NCBI Taxonomy" id="1043004"/>
    <lineage>
        <taxon>Eukaryota</taxon>
        <taxon>Fungi</taxon>
        <taxon>Dikarya</taxon>
        <taxon>Ascomycota</taxon>
        <taxon>Pezizomycotina</taxon>
        <taxon>Dothideomycetes</taxon>
        <taxon>Dothideomycetidae</taxon>
        <taxon>Dothideales</taxon>
        <taxon>Saccotheciaceae</taxon>
        <taxon>Aureobasidium</taxon>
    </lineage>
</organism>
<gene>
    <name evidence="2" type="ORF">M436DRAFT_52323</name>
</gene>
<dbReference type="GO" id="GO:0045259">
    <property type="term" value="C:proton-transporting ATP synthase complex"/>
    <property type="evidence" value="ECO:0007669"/>
    <property type="project" value="InterPro"/>
</dbReference>
<protein>
    <submittedName>
        <fullName evidence="2">Putative mitochondrial F1F0 ATP synthase subunit Atp18</fullName>
    </submittedName>
</protein>
<dbReference type="EMBL" id="KL584715">
    <property type="protein sequence ID" value="KEQ71185.1"/>
    <property type="molecule type" value="Genomic_DNA"/>
</dbReference>
<dbReference type="OrthoDB" id="5520611at2759"/>
<evidence type="ECO:0000313" key="3">
    <source>
        <dbReference type="Proteomes" id="UP000027730"/>
    </source>
</evidence>
<proteinExistence type="predicted"/>
<evidence type="ECO:0000256" key="1">
    <source>
        <dbReference type="SAM" id="Phobius"/>
    </source>
</evidence>
<name>A0A074WDL5_9PEZI</name>
<accession>A0A074WDL5</accession>
<dbReference type="Proteomes" id="UP000027730">
    <property type="component" value="Unassembled WGS sequence"/>
</dbReference>
<dbReference type="InterPro" id="IPR006995">
    <property type="entry name" value="ATP_synth_F0_jsu"/>
</dbReference>
<dbReference type="STRING" id="1043004.A0A074WDL5"/>
<keyword evidence="1" id="KW-1133">Transmembrane helix</keyword>
<evidence type="ECO:0000313" key="2">
    <source>
        <dbReference type="EMBL" id="KEQ71185.1"/>
    </source>
</evidence>
<dbReference type="RefSeq" id="XP_013425149.1">
    <property type="nucleotide sequence ID" value="XM_013569695.1"/>
</dbReference>
<dbReference type="AlphaFoldDB" id="A0A074WDL5"/>
<dbReference type="PANTHER" id="PTHR28060">
    <property type="entry name" value="ATP SYNTHASE SUBUNIT J, MITOCHONDRIAL"/>
    <property type="match status" value="1"/>
</dbReference>
<reference evidence="2 3" key="1">
    <citation type="journal article" date="2014" name="BMC Genomics">
        <title>Genome sequencing of four Aureobasidium pullulans varieties: biotechnological potential, stress tolerance, and description of new species.</title>
        <authorList>
            <person name="Gostin Ar C."/>
            <person name="Ohm R.A."/>
            <person name="Kogej T."/>
            <person name="Sonjak S."/>
            <person name="Turk M."/>
            <person name="Zajc J."/>
            <person name="Zalar P."/>
            <person name="Grube M."/>
            <person name="Sun H."/>
            <person name="Han J."/>
            <person name="Sharma A."/>
            <person name="Chiniquy J."/>
            <person name="Ngan C.Y."/>
            <person name="Lipzen A."/>
            <person name="Barry K."/>
            <person name="Grigoriev I.V."/>
            <person name="Gunde-Cimerman N."/>
        </authorList>
    </citation>
    <scope>NUCLEOTIDE SEQUENCE [LARGE SCALE GENOMIC DNA]</scope>
    <source>
        <strain evidence="2 3">CBS 147.97</strain>
    </source>
</reference>
<keyword evidence="1" id="KW-0812">Transmembrane</keyword>
<keyword evidence="3" id="KW-1185">Reference proteome</keyword>